<evidence type="ECO:0000313" key="1">
    <source>
        <dbReference type="EMBL" id="KAJ8117190.1"/>
    </source>
</evidence>
<accession>A0ACC2IPW0</accession>
<keyword evidence="2" id="KW-1185">Reference proteome</keyword>
<proteinExistence type="predicted"/>
<name>A0ACC2IPW0_9PLEO</name>
<sequence length="242" mass="25663">MKTAVLTFALATLAAAAPAPLVPRAPPGVPTTAAAKTQLAGLTVAAQGPQTGYSRDLFPHWITQSGACNTREVVLKRDGTGVVQDSSCAATSGTWASPYDGATWTAASDVDIDHMVPLSNAWKSGASSWTTARRQAFANDLTNPQLLAVTDNVNQSKGDKGPEDWKPPLTSYYCTYAKMWVRVKSVYSLTITSAEKTALTNNGCYGGYRYRHASGANCVCSALYNDLEDFDAGYKSNSLSAC</sequence>
<gene>
    <name evidence="1" type="ORF">OPT61_g1565</name>
</gene>
<organism evidence="1 2">
    <name type="scientific">Boeremia exigua</name>
    <dbReference type="NCBI Taxonomy" id="749465"/>
    <lineage>
        <taxon>Eukaryota</taxon>
        <taxon>Fungi</taxon>
        <taxon>Dikarya</taxon>
        <taxon>Ascomycota</taxon>
        <taxon>Pezizomycotina</taxon>
        <taxon>Dothideomycetes</taxon>
        <taxon>Pleosporomycetidae</taxon>
        <taxon>Pleosporales</taxon>
        <taxon>Pleosporineae</taxon>
        <taxon>Didymellaceae</taxon>
        <taxon>Boeremia</taxon>
    </lineage>
</organism>
<dbReference type="Proteomes" id="UP001153331">
    <property type="component" value="Unassembled WGS sequence"/>
</dbReference>
<reference evidence="1" key="1">
    <citation type="submission" date="2022-11" db="EMBL/GenBank/DDBJ databases">
        <title>Genome Sequence of Boeremia exigua.</title>
        <authorList>
            <person name="Buettner E."/>
        </authorList>
    </citation>
    <scope>NUCLEOTIDE SEQUENCE</scope>
    <source>
        <strain evidence="1">CU02</strain>
    </source>
</reference>
<dbReference type="EMBL" id="JAPHNI010000063">
    <property type="protein sequence ID" value="KAJ8117190.1"/>
    <property type="molecule type" value="Genomic_DNA"/>
</dbReference>
<protein>
    <submittedName>
        <fullName evidence="1">Uncharacterized protein</fullName>
    </submittedName>
</protein>
<evidence type="ECO:0000313" key="2">
    <source>
        <dbReference type="Proteomes" id="UP001153331"/>
    </source>
</evidence>
<comment type="caution">
    <text evidence="1">The sequence shown here is derived from an EMBL/GenBank/DDBJ whole genome shotgun (WGS) entry which is preliminary data.</text>
</comment>